<organism evidence="1 2">
    <name type="scientific">Phaeosphaeria nodorum (strain SN15 / ATCC MYA-4574 / FGSC 10173)</name>
    <name type="common">Glume blotch fungus</name>
    <name type="synonym">Parastagonospora nodorum</name>
    <dbReference type="NCBI Taxonomy" id="321614"/>
    <lineage>
        <taxon>Eukaryota</taxon>
        <taxon>Fungi</taxon>
        <taxon>Dikarya</taxon>
        <taxon>Ascomycota</taxon>
        <taxon>Pezizomycotina</taxon>
        <taxon>Dothideomycetes</taxon>
        <taxon>Pleosporomycetidae</taxon>
        <taxon>Pleosporales</taxon>
        <taxon>Pleosporineae</taxon>
        <taxon>Phaeosphaeriaceae</taxon>
        <taxon>Parastagonospora</taxon>
    </lineage>
</organism>
<name>Q0UPX9_PHANO</name>
<sequence>MSETFHGAAGCRDVFDALSSATIEWLITNEAEESRQTRVEFERQQLQPSTTAFVDDPNARVMSNMLSTDNFAFGEMLNSAAQWPGAGGMGYFEMAQDQDQYMTGLGTNLDPFLY</sequence>
<dbReference type="Proteomes" id="UP000001055">
    <property type="component" value="Unassembled WGS sequence"/>
</dbReference>
<protein>
    <submittedName>
        <fullName evidence="1">Uncharacterized protein</fullName>
    </submittedName>
</protein>
<gene>
    <name evidence="1" type="ORF">SNOG_06185</name>
</gene>
<dbReference type="KEGG" id="pno:SNOG_06185"/>
<dbReference type="AlphaFoldDB" id="Q0UPX9"/>
<evidence type="ECO:0000313" key="2">
    <source>
        <dbReference type="Proteomes" id="UP000001055"/>
    </source>
</evidence>
<reference evidence="2" key="1">
    <citation type="journal article" date="2007" name="Plant Cell">
        <title>Dothideomycete-plant interactions illuminated by genome sequencing and EST analysis of the wheat pathogen Stagonospora nodorum.</title>
        <authorList>
            <person name="Hane J.K."/>
            <person name="Lowe R.G."/>
            <person name="Solomon P.S."/>
            <person name="Tan K.C."/>
            <person name="Schoch C.L."/>
            <person name="Spatafora J.W."/>
            <person name="Crous P.W."/>
            <person name="Kodira C."/>
            <person name="Birren B.W."/>
            <person name="Galagan J.E."/>
            <person name="Torriani S.F."/>
            <person name="McDonald B.A."/>
            <person name="Oliver R.P."/>
        </authorList>
    </citation>
    <scope>NUCLEOTIDE SEQUENCE [LARGE SCALE GENOMIC DNA]</scope>
    <source>
        <strain evidence="2">SN15 / ATCC MYA-4574 / FGSC 10173</strain>
    </source>
</reference>
<dbReference type="EMBL" id="CH445333">
    <property type="protein sequence ID" value="EAT86016.1"/>
    <property type="molecule type" value="Genomic_DNA"/>
</dbReference>
<accession>Q0UPX9</accession>
<dbReference type="GeneID" id="5973446"/>
<dbReference type="InParanoid" id="Q0UPX9"/>
<proteinExistence type="predicted"/>
<dbReference type="VEuPathDB" id="FungiDB:JI435_304490"/>
<dbReference type="RefSeq" id="XP_001796567.1">
    <property type="nucleotide sequence ID" value="XM_001796515.1"/>
</dbReference>
<evidence type="ECO:0000313" key="1">
    <source>
        <dbReference type="EMBL" id="EAT86016.1"/>
    </source>
</evidence>